<reference evidence="6 7" key="1">
    <citation type="submission" date="2023-07" db="EMBL/GenBank/DDBJ databases">
        <title>Genomic Encyclopedia of Type Strains, Phase IV (KMG-IV): sequencing the most valuable type-strain genomes for metagenomic binning, comparative biology and taxonomic classification.</title>
        <authorList>
            <person name="Goeker M."/>
        </authorList>
    </citation>
    <scope>NUCLEOTIDE SEQUENCE [LARGE SCALE GENOMIC DNA]</scope>
    <source>
        <strain evidence="6 7">DSM 12751</strain>
    </source>
</reference>
<keyword evidence="7" id="KW-1185">Reference proteome</keyword>
<dbReference type="GO" id="GO:0004725">
    <property type="term" value="F:protein tyrosine phosphatase activity"/>
    <property type="evidence" value="ECO:0007669"/>
    <property type="project" value="UniProtKB-EC"/>
</dbReference>
<dbReference type="Gene3D" id="3.20.20.140">
    <property type="entry name" value="Metal-dependent hydrolases"/>
    <property type="match status" value="1"/>
</dbReference>
<sequence>MIDIHSHILYGVDDGPRTLGESLELAAEATANGIRQIIATPHHKNGVYDNPKQSVLELVEEFQRELDRQQIPLTVYPGQEVHVYDSILEDIHNHELLTLDKHHKYLLLELPNDSVPPFMEELLYDIQLLGVTPIIPHPERNVAIRKRPSMLYQMIRKGALAQITAASVVGKFGKGIQKFSFQCIEHNLCHMIASDAHKAGKRGFHLQDAYKVIRKKFGIDVEHQLLRNTEWMMNGVDMYVNPPQKIERKSTLATLLKRK</sequence>
<dbReference type="PANTHER" id="PTHR39181:SF1">
    <property type="entry name" value="TYROSINE-PROTEIN PHOSPHATASE YWQE"/>
    <property type="match status" value="1"/>
</dbReference>
<dbReference type="EC" id="3.1.3.48" evidence="5"/>
<dbReference type="SUPFAM" id="SSF89550">
    <property type="entry name" value="PHP domain-like"/>
    <property type="match status" value="1"/>
</dbReference>
<keyword evidence="3 5" id="KW-0904">Protein phosphatase</keyword>
<dbReference type="InterPro" id="IPR016195">
    <property type="entry name" value="Pol/histidinol_Pase-like"/>
</dbReference>
<comment type="similarity">
    <text evidence="1 5">Belongs to the metallo-dependent hydrolases superfamily. CpsB/CapC family.</text>
</comment>
<gene>
    <name evidence="6" type="ORF">J2S11_002285</name>
</gene>
<dbReference type="EMBL" id="JAUSTY010000008">
    <property type="protein sequence ID" value="MDQ0166381.1"/>
    <property type="molecule type" value="Genomic_DNA"/>
</dbReference>
<dbReference type="Pfam" id="PF19567">
    <property type="entry name" value="CpsB_CapC"/>
    <property type="match status" value="1"/>
</dbReference>
<comment type="caution">
    <text evidence="6">The sequence shown here is derived from an EMBL/GenBank/DDBJ whole genome shotgun (WGS) entry which is preliminary data.</text>
</comment>
<evidence type="ECO:0000256" key="4">
    <source>
        <dbReference type="ARBA" id="ARBA00051722"/>
    </source>
</evidence>
<dbReference type="PIRSF" id="PIRSF016557">
    <property type="entry name" value="Caps_synth_CpsB"/>
    <property type="match status" value="1"/>
</dbReference>
<comment type="catalytic activity">
    <reaction evidence="4 5">
        <text>O-phospho-L-tyrosyl-[protein] + H2O = L-tyrosyl-[protein] + phosphate</text>
        <dbReference type="Rhea" id="RHEA:10684"/>
        <dbReference type="Rhea" id="RHEA-COMP:10136"/>
        <dbReference type="Rhea" id="RHEA-COMP:20101"/>
        <dbReference type="ChEBI" id="CHEBI:15377"/>
        <dbReference type="ChEBI" id="CHEBI:43474"/>
        <dbReference type="ChEBI" id="CHEBI:46858"/>
        <dbReference type="ChEBI" id="CHEBI:61978"/>
        <dbReference type="EC" id="3.1.3.48"/>
    </reaction>
</comment>
<dbReference type="InterPro" id="IPR016667">
    <property type="entry name" value="Caps_polysacc_synth_CpsB/CapC"/>
</dbReference>
<protein>
    <recommendedName>
        <fullName evidence="5">Tyrosine-protein phosphatase</fullName>
        <ecNumber evidence="5">3.1.3.48</ecNumber>
    </recommendedName>
</protein>
<dbReference type="PANTHER" id="PTHR39181">
    <property type="entry name" value="TYROSINE-PROTEIN PHOSPHATASE YWQE"/>
    <property type="match status" value="1"/>
</dbReference>
<evidence type="ECO:0000256" key="2">
    <source>
        <dbReference type="ARBA" id="ARBA00022801"/>
    </source>
</evidence>
<evidence type="ECO:0000313" key="7">
    <source>
        <dbReference type="Proteomes" id="UP001235840"/>
    </source>
</evidence>
<organism evidence="6 7">
    <name type="scientific">Caldalkalibacillus horti</name>
    <dbReference type="NCBI Taxonomy" id="77523"/>
    <lineage>
        <taxon>Bacteria</taxon>
        <taxon>Bacillati</taxon>
        <taxon>Bacillota</taxon>
        <taxon>Bacilli</taxon>
        <taxon>Bacillales</taxon>
        <taxon>Bacillaceae</taxon>
        <taxon>Caldalkalibacillus</taxon>
    </lineage>
</organism>
<proteinExistence type="inferred from homology"/>
<evidence type="ECO:0000256" key="5">
    <source>
        <dbReference type="PIRNR" id="PIRNR016557"/>
    </source>
</evidence>
<evidence type="ECO:0000256" key="3">
    <source>
        <dbReference type="ARBA" id="ARBA00022912"/>
    </source>
</evidence>
<dbReference type="Proteomes" id="UP001235840">
    <property type="component" value="Unassembled WGS sequence"/>
</dbReference>
<evidence type="ECO:0000256" key="1">
    <source>
        <dbReference type="ARBA" id="ARBA00005750"/>
    </source>
</evidence>
<keyword evidence="2 5" id="KW-0378">Hydrolase</keyword>
<name>A0ABT9VZG7_9BACI</name>
<dbReference type="RefSeq" id="WP_307394538.1">
    <property type="nucleotide sequence ID" value="NZ_BAAADK010000020.1"/>
</dbReference>
<accession>A0ABT9VZG7</accession>
<evidence type="ECO:0000313" key="6">
    <source>
        <dbReference type="EMBL" id="MDQ0166381.1"/>
    </source>
</evidence>